<dbReference type="GO" id="GO:0051205">
    <property type="term" value="P:protein insertion into membrane"/>
    <property type="evidence" value="ECO:0007669"/>
    <property type="project" value="TreeGrafter"/>
</dbReference>
<organism evidence="12 13">
    <name type="scientific">Desulfosporosinus youngiae DSM 17734</name>
    <dbReference type="NCBI Taxonomy" id="768710"/>
    <lineage>
        <taxon>Bacteria</taxon>
        <taxon>Bacillati</taxon>
        <taxon>Bacillota</taxon>
        <taxon>Clostridia</taxon>
        <taxon>Eubacteriales</taxon>
        <taxon>Desulfitobacteriaceae</taxon>
        <taxon>Desulfosporosinus</taxon>
    </lineage>
</organism>
<dbReference type="PANTHER" id="PTHR12428">
    <property type="entry name" value="OXA1"/>
    <property type="match status" value="1"/>
</dbReference>
<dbReference type="InterPro" id="IPR028055">
    <property type="entry name" value="YidC/Oxa/ALB_C"/>
</dbReference>
<dbReference type="eggNOG" id="COG0706">
    <property type="taxonomic scope" value="Bacteria"/>
</dbReference>
<accession>H5XUA2</accession>
<evidence type="ECO:0000256" key="2">
    <source>
        <dbReference type="ARBA" id="ARBA00022448"/>
    </source>
</evidence>
<dbReference type="InterPro" id="IPR047196">
    <property type="entry name" value="YidC_ALB_C"/>
</dbReference>
<keyword evidence="7 10" id="KW-0472">Membrane</keyword>
<gene>
    <name evidence="12" type="ORF">DesyoDRAFT_2253</name>
</gene>
<reference evidence="12 13" key="1">
    <citation type="submission" date="2011-11" db="EMBL/GenBank/DDBJ databases">
        <title>The Noncontiguous Finished genome of Desulfosporosinus youngiae DSM 17734.</title>
        <authorList>
            <consortium name="US DOE Joint Genome Institute (JGI-PGF)"/>
            <person name="Lucas S."/>
            <person name="Han J."/>
            <person name="Lapidus A."/>
            <person name="Cheng J.-F."/>
            <person name="Goodwin L."/>
            <person name="Pitluck S."/>
            <person name="Peters L."/>
            <person name="Ovchinnikova G."/>
            <person name="Lu M."/>
            <person name="Land M.L."/>
            <person name="Hauser L."/>
            <person name="Pester M."/>
            <person name="Spring S."/>
            <person name="Ollivier B."/>
            <person name="Rattei T."/>
            <person name="Klenk H.-P."/>
            <person name="Wagner M."/>
            <person name="Loy A."/>
            <person name="Woyke T.J."/>
        </authorList>
    </citation>
    <scope>NUCLEOTIDE SEQUENCE [LARGE SCALE GENOMIC DNA]</scope>
    <source>
        <strain evidence="12 13">DSM 17734</strain>
    </source>
</reference>
<dbReference type="HOGENOM" id="CLU_036138_8_0_9"/>
<dbReference type="Pfam" id="PF02096">
    <property type="entry name" value="60KD_IMP"/>
    <property type="match status" value="1"/>
</dbReference>
<feature type="domain" description="Membrane insertase YidC/Oxa/ALB C-terminal" evidence="11">
    <location>
        <begin position="22"/>
        <end position="191"/>
    </location>
</feature>
<comment type="similarity">
    <text evidence="9">Belongs to the OXA1/ALB3/YidC family.</text>
</comment>
<evidence type="ECO:0000256" key="8">
    <source>
        <dbReference type="ARBA" id="ARBA00023186"/>
    </source>
</evidence>
<feature type="transmembrane region" description="Helical" evidence="10">
    <location>
        <begin position="22"/>
        <end position="42"/>
    </location>
</feature>
<feature type="transmembrane region" description="Helical" evidence="10">
    <location>
        <begin position="155"/>
        <end position="182"/>
    </location>
</feature>
<comment type="subcellular location">
    <subcellularLocation>
        <location evidence="1">Cell membrane</location>
        <topology evidence="1">Multi-pass membrane protein</topology>
    </subcellularLocation>
    <subcellularLocation>
        <location evidence="9">Membrane</location>
        <topology evidence="9">Multi-pass membrane protein</topology>
    </subcellularLocation>
</comment>
<name>H5XUA2_9FIRM</name>
<proteinExistence type="inferred from homology"/>
<keyword evidence="3" id="KW-1003">Cell membrane</keyword>
<dbReference type="PRINTS" id="PR00701">
    <property type="entry name" value="60KDINNERMP"/>
</dbReference>
<dbReference type="GO" id="GO:0032977">
    <property type="term" value="F:membrane insertase activity"/>
    <property type="evidence" value="ECO:0007669"/>
    <property type="project" value="InterPro"/>
</dbReference>
<evidence type="ECO:0000313" key="12">
    <source>
        <dbReference type="EMBL" id="EHQ89338.1"/>
    </source>
</evidence>
<keyword evidence="13" id="KW-1185">Reference proteome</keyword>
<sequence length="217" mass="24376">MHIFSSTFSSILSFLINFTNDWFFAIALLTIGIKIFLFPFSLKQQRAQLLTSNFNKAKSILTNKFKNKTEKANAEILKMASKYKVNSITMFIPLLIQAPIFFSLYFSVLNLNSSVGSHVLPWISGVHSIDNLHILPLLAGLSQGLSGFTMDGKNLFVYIVPVVIGLVFLWKAPAALSAYWIVNSVSKFLEMKIFSLSIVQRKFLNIPTPEQMAEKTA</sequence>
<dbReference type="GO" id="GO:0005886">
    <property type="term" value="C:plasma membrane"/>
    <property type="evidence" value="ECO:0007669"/>
    <property type="project" value="UniProtKB-SubCell"/>
</dbReference>
<dbReference type="AlphaFoldDB" id="H5XUA2"/>
<dbReference type="STRING" id="768710.DesyoDRAFT_2253"/>
<dbReference type="Proteomes" id="UP000005104">
    <property type="component" value="Chromosome"/>
</dbReference>
<keyword evidence="4 9" id="KW-0812">Transmembrane</keyword>
<evidence type="ECO:0000259" key="11">
    <source>
        <dbReference type="Pfam" id="PF02096"/>
    </source>
</evidence>
<evidence type="ECO:0000256" key="3">
    <source>
        <dbReference type="ARBA" id="ARBA00022475"/>
    </source>
</evidence>
<dbReference type="GO" id="GO:0015031">
    <property type="term" value="P:protein transport"/>
    <property type="evidence" value="ECO:0007669"/>
    <property type="project" value="UniProtKB-KW"/>
</dbReference>
<keyword evidence="8" id="KW-0143">Chaperone</keyword>
<keyword evidence="5" id="KW-0653">Protein transport</keyword>
<keyword evidence="6 10" id="KW-1133">Transmembrane helix</keyword>
<feature type="transmembrane region" description="Helical" evidence="10">
    <location>
        <begin position="88"/>
        <end position="108"/>
    </location>
</feature>
<evidence type="ECO:0000313" key="13">
    <source>
        <dbReference type="Proteomes" id="UP000005104"/>
    </source>
</evidence>
<protein>
    <submittedName>
        <fullName evidence="12">Membrane protein insertase, YidC/Oxa1 family</fullName>
    </submittedName>
</protein>
<evidence type="ECO:0000256" key="1">
    <source>
        <dbReference type="ARBA" id="ARBA00004651"/>
    </source>
</evidence>
<dbReference type="PANTHER" id="PTHR12428:SF65">
    <property type="entry name" value="CYTOCHROME C OXIDASE ASSEMBLY PROTEIN COX18, MITOCHONDRIAL"/>
    <property type="match status" value="1"/>
</dbReference>
<evidence type="ECO:0000256" key="9">
    <source>
        <dbReference type="RuleBase" id="RU003945"/>
    </source>
</evidence>
<dbReference type="EMBL" id="CM001441">
    <property type="protein sequence ID" value="EHQ89338.1"/>
    <property type="molecule type" value="Genomic_DNA"/>
</dbReference>
<evidence type="ECO:0000256" key="10">
    <source>
        <dbReference type="SAM" id="Phobius"/>
    </source>
</evidence>
<dbReference type="OrthoDB" id="2380676at2"/>
<evidence type="ECO:0000256" key="6">
    <source>
        <dbReference type="ARBA" id="ARBA00022989"/>
    </source>
</evidence>
<dbReference type="RefSeq" id="WP_007782958.1">
    <property type="nucleotide sequence ID" value="NZ_CM001441.1"/>
</dbReference>
<dbReference type="CDD" id="cd20070">
    <property type="entry name" value="5TM_YidC_Alb3"/>
    <property type="match status" value="1"/>
</dbReference>
<dbReference type="NCBIfam" id="TIGR03592">
    <property type="entry name" value="yidC_oxa1_cterm"/>
    <property type="match status" value="1"/>
</dbReference>
<dbReference type="InterPro" id="IPR001708">
    <property type="entry name" value="YidC/ALB3/OXA1/COX18"/>
</dbReference>
<evidence type="ECO:0000256" key="5">
    <source>
        <dbReference type="ARBA" id="ARBA00022927"/>
    </source>
</evidence>
<keyword evidence="2" id="KW-0813">Transport</keyword>
<evidence type="ECO:0000256" key="7">
    <source>
        <dbReference type="ARBA" id="ARBA00023136"/>
    </source>
</evidence>
<evidence type="ECO:0000256" key="4">
    <source>
        <dbReference type="ARBA" id="ARBA00022692"/>
    </source>
</evidence>